<evidence type="ECO:0000313" key="4">
    <source>
        <dbReference type="Proteomes" id="UP000665181"/>
    </source>
</evidence>
<dbReference type="AlphaFoldDB" id="A0A063XIV8"/>
<sequence>MKVTVIGCYGGFPAANEATSGYLFQSGDYSLLVDCGSAVLSKLFGYVPAEKLDAVVLSHYHHDHIADIGPLQFAKQVGSFLGKGEHTLPIYGHDADIEQFQKLTYKTHTKGIAYQPDQPLTAGPFTITFLKTIHPVTCYAMRITDGSHTVVYTADSSYQDSFIPFSKDADLLISECNFYADQDGTSAGHMNSLEAGRIAKEAGAGELLLTHLPHFGVHDNLRKEAKTVFNGEVNIAKSGFVWEG</sequence>
<keyword evidence="3" id="KW-0378">Hydrolase</keyword>
<gene>
    <name evidence="3" type="ORF">J5227_05630</name>
</gene>
<dbReference type="GO" id="GO:0042781">
    <property type="term" value="F:3'-tRNA processing endoribonuclease activity"/>
    <property type="evidence" value="ECO:0007669"/>
    <property type="project" value="TreeGrafter"/>
</dbReference>
<dbReference type="Pfam" id="PF00753">
    <property type="entry name" value="Lactamase_B"/>
    <property type="match status" value="1"/>
</dbReference>
<comment type="caution">
    <text evidence="3">The sequence shown here is derived from an EMBL/GenBank/DDBJ whole genome shotgun (WGS) entry which is preliminary data.</text>
</comment>
<dbReference type="PANTHER" id="PTHR46018">
    <property type="entry name" value="ZINC PHOSPHODIESTERASE ELAC PROTEIN 1"/>
    <property type="match status" value="1"/>
</dbReference>
<dbReference type="SMART" id="SM00849">
    <property type="entry name" value="Lactamase_B"/>
    <property type="match status" value="1"/>
</dbReference>
<reference evidence="3" key="1">
    <citation type="submission" date="2021-03" db="EMBL/GenBank/DDBJ databases">
        <title>Isolation of Bacillus subtilis from fermented food sample.</title>
        <authorList>
            <person name="Lakshmanan V."/>
            <person name="Athira K."/>
            <person name="Rajagopal K."/>
        </authorList>
    </citation>
    <scope>NUCLEOTIDE SEQUENCE</scope>
    <source>
        <strain evidence="3">S1</strain>
    </source>
</reference>
<dbReference type="InterPro" id="IPR001279">
    <property type="entry name" value="Metallo-B-lactamas"/>
</dbReference>
<evidence type="ECO:0000256" key="1">
    <source>
        <dbReference type="ARBA" id="ARBA00022833"/>
    </source>
</evidence>
<evidence type="ECO:0000313" key="3">
    <source>
        <dbReference type="EMBL" id="MBO3793814.1"/>
    </source>
</evidence>
<dbReference type="RefSeq" id="WP_003233185.1">
    <property type="nucleotide sequence ID" value="NZ_AP024621.1"/>
</dbReference>
<name>A0A063XIV8_BACIU</name>
<proteinExistence type="predicted"/>
<evidence type="ECO:0000259" key="2">
    <source>
        <dbReference type="SMART" id="SM00849"/>
    </source>
</evidence>
<keyword evidence="1" id="KW-0862">Zinc</keyword>
<dbReference type="CDD" id="cd07716">
    <property type="entry name" value="RNaseZ_short-form-like_MBL-fold"/>
    <property type="match status" value="1"/>
</dbReference>
<protein>
    <submittedName>
        <fullName evidence="3">MBL fold metallo-hydrolase</fullName>
    </submittedName>
</protein>
<dbReference type="SUPFAM" id="SSF56281">
    <property type="entry name" value="Metallo-hydrolase/oxidoreductase"/>
    <property type="match status" value="1"/>
</dbReference>
<dbReference type="InterPro" id="IPR036866">
    <property type="entry name" value="RibonucZ/Hydroxyglut_hydro"/>
</dbReference>
<dbReference type="PANTHER" id="PTHR46018:SF4">
    <property type="entry name" value="METALLO-HYDROLASE YHFI-RELATED"/>
    <property type="match status" value="1"/>
</dbReference>
<dbReference type="Proteomes" id="UP000665181">
    <property type="component" value="Unassembled WGS sequence"/>
</dbReference>
<dbReference type="OMA" id="HIPPWTD"/>
<dbReference type="EMBL" id="JAGFPW010000003">
    <property type="protein sequence ID" value="MBO3793814.1"/>
    <property type="molecule type" value="Genomic_DNA"/>
</dbReference>
<accession>A0A063XIV8</accession>
<dbReference type="Gene3D" id="3.60.15.10">
    <property type="entry name" value="Ribonuclease Z/Hydroxyacylglutathione hydrolase-like"/>
    <property type="match status" value="1"/>
</dbReference>
<feature type="domain" description="Metallo-beta-lactamase" evidence="2">
    <location>
        <begin position="18"/>
        <end position="211"/>
    </location>
</feature>
<dbReference type="SMR" id="A0A063XIV8"/>
<organism evidence="3 4">
    <name type="scientific">Bacillus subtilis</name>
    <dbReference type="NCBI Taxonomy" id="1423"/>
    <lineage>
        <taxon>Bacteria</taxon>
        <taxon>Bacillati</taxon>
        <taxon>Bacillota</taxon>
        <taxon>Bacilli</taxon>
        <taxon>Bacillales</taxon>
        <taxon>Bacillaceae</taxon>
        <taxon>Bacillus</taxon>
    </lineage>
</organism>